<dbReference type="Proteomes" id="UP001172681">
    <property type="component" value="Unassembled WGS sequence"/>
</dbReference>
<evidence type="ECO:0000256" key="1">
    <source>
        <dbReference type="SAM" id="MobiDB-lite"/>
    </source>
</evidence>
<feature type="compositionally biased region" description="Low complexity" evidence="1">
    <location>
        <begin position="113"/>
        <end position="122"/>
    </location>
</feature>
<name>A0AA39D4N8_9EURO</name>
<dbReference type="EMBL" id="JAPDRN010000001">
    <property type="protein sequence ID" value="KAJ9647633.1"/>
    <property type="molecule type" value="Genomic_DNA"/>
</dbReference>
<evidence type="ECO:0000313" key="3">
    <source>
        <dbReference type="Proteomes" id="UP001172681"/>
    </source>
</evidence>
<evidence type="ECO:0000313" key="2">
    <source>
        <dbReference type="EMBL" id="KAJ9647633.1"/>
    </source>
</evidence>
<dbReference type="InterPro" id="IPR036380">
    <property type="entry name" value="Isochorismatase-like_sf"/>
</dbReference>
<protein>
    <submittedName>
        <fullName evidence="2">Uncharacterized protein</fullName>
    </submittedName>
</protein>
<dbReference type="AlphaFoldDB" id="A0AA39D4N8"/>
<gene>
    <name evidence="2" type="ORF">H2204_000263</name>
</gene>
<feature type="compositionally biased region" description="Polar residues" evidence="1">
    <location>
        <begin position="130"/>
        <end position="139"/>
    </location>
</feature>
<feature type="region of interest" description="Disordered" evidence="1">
    <location>
        <begin position="113"/>
        <end position="139"/>
    </location>
</feature>
<accession>A0AA39D4N8</accession>
<dbReference type="SUPFAM" id="SSF52499">
    <property type="entry name" value="Isochorismatase-like hydrolases"/>
    <property type="match status" value="1"/>
</dbReference>
<organism evidence="2 3">
    <name type="scientific">Knufia peltigerae</name>
    <dbReference type="NCBI Taxonomy" id="1002370"/>
    <lineage>
        <taxon>Eukaryota</taxon>
        <taxon>Fungi</taxon>
        <taxon>Dikarya</taxon>
        <taxon>Ascomycota</taxon>
        <taxon>Pezizomycotina</taxon>
        <taxon>Eurotiomycetes</taxon>
        <taxon>Chaetothyriomycetidae</taxon>
        <taxon>Chaetothyriales</taxon>
        <taxon>Trichomeriaceae</taxon>
        <taxon>Knufia</taxon>
    </lineage>
</organism>
<proteinExistence type="predicted"/>
<reference evidence="2" key="1">
    <citation type="submission" date="2022-10" db="EMBL/GenBank/DDBJ databases">
        <title>Culturing micro-colonial fungi from biological soil crusts in the Mojave desert and describing Neophaeococcomyces mojavensis, and introducing the new genera and species Taxawa tesnikishii.</title>
        <authorList>
            <person name="Kurbessoian T."/>
            <person name="Stajich J.E."/>
        </authorList>
    </citation>
    <scope>NUCLEOTIDE SEQUENCE</scope>
    <source>
        <strain evidence="2">TK_35</strain>
    </source>
</reference>
<dbReference type="Gene3D" id="3.40.50.850">
    <property type="entry name" value="Isochorismatase-like"/>
    <property type="match status" value="1"/>
</dbReference>
<comment type="caution">
    <text evidence="2">The sequence shown here is derived from an EMBL/GenBank/DDBJ whole genome shotgun (WGS) entry which is preliminary data.</text>
</comment>
<sequence length="166" mass="18113">MTSSTSSPFWRDIDIAHTALLLSDVQNQLIGHMPQDEQQRYLATLLALLNLFRTAISNTRDDHKSQHSAAHPGGGPCIIHHVVLMDYATMNSSPYNKINNWALKRLQQAEAASAAGGRADSATMGRPTHPSATATVPSSLHPSAGWNVDEFVLTKQAQAISCRRRC</sequence>
<keyword evidence="3" id="KW-1185">Reference proteome</keyword>